<accession>A0A2G5E4Z4</accession>
<dbReference type="InterPro" id="IPR025422">
    <property type="entry name" value="TGA_domain"/>
</dbReference>
<dbReference type="OrthoDB" id="1889475at2759"/>
<gene>
    <name evidence="2" type="ORF">AQUCO_01200212v1</name>
</gene>
<feature type="domain" description="DOG1" evidence="1">
    <location>
        <begin position="13"/>
        <end position="229"/>
    </location>
</feature>
<proteinExistence type="predicted"/>
<evidence type="ECO:0000313" key="2">
    <source>
        <dbReference type="EMBL" id="PIA50800.1"/>
    </source>
</evidence>
<dbReference type="PROSITE" id="PS51806">
    <property type="entry name" value="DOG1"/>
    <property type="match status" value="1"/>
</dbReference>
<evidence type="ECO:0000259" key="1">
    <source>
        <dbReference type="PROSITE" id="PS51806"/>
    </source>
</evidence>
<dbReference type="PANTHER" id="PTHR46354:SF13">
    <property type="entry name" value="PROTEIN DOG1-LIKE 4"/>
    <property type="match status" value="1"/>
</dbReference>
<dbReference type="Pfam" id="PF14144">
    <property type="entry name" value="DOG1"/>
    <property type="match status" value="1"/>
</dbReference>
<dbReference type="GO" id="GO:0043565">
    <property type="term" value="F:sequence-specific DNA binding"/>
    <property type="evidence" value="ECO:0007669"/>
    <property type="project" value="InterPro"/>
</dbReference>
<dbReference type="AlphaFoldDB" id="A0A2G5E4Z4"/>
<keyword evidence="3" id="KW-1185">Reference proteome</keyword>
<dbReference type="PANTHER" id="PTHR46354">
    <property type="entry name" value="DOG1 DOMAIN-CONTAINING PROTEIN"/>
    <property type="match status" value="1"/>
</dbReference>
<name>A0A2G5E4Z4_AQUCA</name>
<evidence type="ECO:0000313" key="3">
    <source>
        <dbReference type="Proteomes" id="UP000230069"/>
    </source>
</evidence>
<dbReference type="EMBL" id="KZ305029">
    <property type="protein sequence ID" value="PIA50800.1"/>
    <property type="molecule type" value="Genomic_DNA"/>
</dbReference>
<organism evidence="2 3">
    <name type="scientific">Aquilegia coerulea</name>
    <name type="common">Rocky mountain columbine</name>
    <dbReference type="NCBI Taxonomy" id="218851"/>
    <lineage>
        <taxon>Eukaryota</taxon>
        <taxon>Viridiplantae</taxon>
        <taxon>Streptophyta</taxon>
        <taxon>Embryophyta</taxon>
        <taxon>Tracheophyta</taxon>
        <taxon>Spermatophyta</taxon>
        <taxon>Magnoliopsida</taxon>
        <taxon>Ranunculales</taxon>
        <taxon>Ranunculaceae</taxon>
        <taxon>Thalictroideae</taxon>
        <taxon>Aquilegia</taxon>
    </lineage>
</organism>
<reference evidence="2 3" key="1">
    <citation type="submission" date="2017-09" db="EMBL/GenBank/DDBJ databases">
        <title>WGS assembly of Aquilegia coerulea Goldsmith.</title>
        <authorList>
            <person name="Hodges S."/>
            <person name="Kramer E."/>
            <person name="Nordborg M."/>
            <person name="Tomkins J."/>
            <person name="Borevitz J."/>
            <person name="Derieg N."/>
            <person name="Yan J."/>
            <person name="Mihaltcheva S."/>
            <person name="Hayes R.D."/>
            <person name="Rokhsar D."/>
        </authorList>
    </citation>
    <scope>NUCLEOTIDE SEQUENCE [LARGE SCALE GENOMIC DNA]</scope>
    <source>
        <strain evidence="3">cv. Goldsmith</strain>
    </source>
</reference>
<dbReference type="InterPro" id="IPR051886">
    <property type="entry name" value="Seed_Dev/Stress_Resp_Reg"/>
</dbReference>
<dbReference type="Proteomes" id="UP000230069">
    <property type="component" value="Unassembled WGS sequence"/>
</dbReference>
<protein>
    <recommendedName>
        <fullName evidence="1">DOG1 domain-containing protein</fullName>
    </recommendedName>
</protein>
<dbReference type="InParanoid" id="A0A2G5E4Z4"/>
<dbReference type="GO" id="GO:0006351">
    <property type="term" value="P:DNA-templated transcription"/>
    <property type="evidence" value="ECO:0007669"/>
    <property type="project" value="InterPro"/>
</dbReference>
<sequence length="239" mass="26728">MASTSRSSSTSDDVYFGDFFKEWLVTLQSDLEQLNFLSSQVHLEVELENIVGRVVSHYQHYYETKSRATRENVLLLLSSPWLSTYERSLLWISGFRPGVSFRLVETLLGGELSSDQVQKIKRLKAETSAQEKALSNEMARIQESVAGPSWMEICNRMDTQVVCNGDVDQVIGKIKGELTDLAINADNLRATTGRKLINILSPVHATKVLAATARLQLRVNAWGVMKDADRMARMASSSV</sequence>